<feature type="domain" description="RRM" evidence="3">
    <location>
        <begin position="39"/>
        <end position="120"/>
    </location>
</feature>
<gene>
    <name evidence="4" type="ORF">PHPALM_11572</name>
</gene>
<dbReference type="GO" id="GO:0000398">
    <property type="term" value="P:mRNA splicing, via spliceosome"/>
    <property type="evidence" value="ECO:0007669"/>
    <property type="project" value="TreeGrafter"/>
</dbReference>
<dbReference type="AlphaFoldDB" id="A0A2P4Y1Y7"/>
<protein>
    <submittedName>
        <fullName evidence="4">U1 small nuclear ribonucleoprotein A</fullName>
    </submittedName>
</protein>
<dbReference type="InterPro" id="IPR045164">
    <property type="entry name" value="RBM41/RNPC3"/>
</dbReference>
<name>A0A2P4Y1Y7_9STRA</name>
<dbReference type="GO" id="GO:0097157">
    <property type="term" value="F:pre-mRNA intronic binding"/>
    <property type="evidence" value="ECO:0007669"/>
    <property type="project" value="TreeGrafter"/>
</dbReference>
<dbReference type="SMART" id="SM00360">
    <property type="entry name" value="RRM"/>
    <property type="match status" value="1"/>
</dbReference>
<accession>A0A2P4Y1Y7</accession>
<keyword evidence="4" id="KW-0687">Ribonucleoprotein</keyword>
<evidence type="ECO:0000259" key="3">
    <source>
        <dbReference type="PROSITE" id="PS50102"/>
    </source>
</evidence>
<dbReference type="GO" id="GO:0030626">
    <property type="term" value="F:U12 snRNA binding"/>
    <property type="evidence" value="ECO:0007669"/>
    <property type="project" value="TreeGrafter"/>
</dbReference>
<proteinExistence type="predicted"/>
<dbReference type="PROSITE" id="PS50102">
    <property type="entry name" value="RRM"/>
    <property type="match status" value="1"/>
</dbReference>
<dbReference type="GO" id="GO:0005689">
    <property type="term" value="C:U12-type spliceosomal complex"/>
    <property type="evidence" value="ECO:0007669"/>
    <property type="project" value="TreeGrafter"/>
</dbReference>
<sequence>MLPTVTLWTLHELENKRLSETHLASEKAMKNYQRGEPSNTLYVKNLARTVELADLLAVFGAVLPPEIGLEALNIRHFTVGRMKCQAFVSFPTIDLASSALRHVHGVVLKDKPVVVVGGQHFDGMCI</sequence>
<dbReference type="InterPro" id="IPR000504">
    <property type="entry name" value="RRM_dom"/>
</dbReference>
<dbReference type="OrthoDB" id="277802at2759"/>
<evidence type="ECO:0000313" key="4">
    <source>
        <dbReference type="EMBL" id="POM71812.1"/>
    </source>
</evidence>
<dbReference type="InterPro" id="IPR035979">
    <property type="entry name" value="RBD_domain_sf"/>
</dbReference>
<evidence type="ECO:0000256" key="2">
    <source>
        <dbReference type="PROSITE-ProRule" id="PRU00176"/>
    </source>
</evidence>
<keyword evidence="5" id="KW-1185">Reference proteome</keyword>
<keyword evidence="1 2" id="KW-0694">RNA-binding</keyword>
<evidence type="ECO:0000256" key="1">
    <source>
        <dbReference type="ARBA" id="ARBA00022884"/>
    </source>
</evidence>
<dbReference type="Proteomes" id="UP000237271">
    <property type="component" value="Unassembled WGS sequence"/>
</dbReference>
<dbReference type="InterPro" id="IPR012677">
    <property type="entry name" value="Nucleotide-bd_a/b_plait_sf"/>
</dbReference>
<dbReference type="EMBL" id="NCKW01006406">
    <property type="protein sequence ID" value="POM71812.1"/>
    <property type="molecule type" value="Genomic_DNA"/>
</dbReference>
<dbReference type="Gene3D" id="3.30.70.330">
    <property type="match status" value="1"/>
</dbReference>
<reference evidence="4 5" key="1">
    <citation type="journal article" date="2017" name="Genome Biol. Evol.">
        <title>Phytophthora megakarya and P. palmivora, closely related causal agents of cacao black pod rot, underwent increases in genome sizes and gene numbers by different mechanisms.</title>
        <authorList>
            <person name="Ali S.S."/>
            <person name="Shao J."/>
            <person name="Lary D.J."/>
            <person name="Kronmiller B."/>
            <person name="Shen D."/>
            <person name="Strem M.D."/>
            <person name="Amoako-Attah I."/>
            <person name="Akrofi A.Y."/>
            <person name="Begoude B.A."/>
            <person name="Ten Hoopen G.M."/>
            <person name="Coulibaly K."/>
            <person name="Kebe B.I."/>
            <person name="Melnick R.L."/>
            <person name="Guiltinan M.J."/>
            <person name="Tyler B.M."/>
            <person name="Meinhardt L.W."/>
            <person name="Bailey B.A."/>
        </authorList>
    </citation>
    <scope>NUCLEOTIDE SEQUENCE [LARGE SCALE GENOMIC DNA]</scope>
    <source>
        <strain evidence="5">sbr112.9</strain>
    </source>
</reference>
<dbReference type="Pfam" id="PF00076">
    <property type="entry name" value="RRM_1"/>
    <property type="match status" value="1"/>
</dbReference>
<dbReference type="PANTHER" id="PTHR16105:SF0">
    <property type="entry name" value="RNA-BINDING REGION-CONTAINING PROTEIN 3"/>
    <property type="match status" value="1"/>
</dbReference>
<comment type="caution">
    <text evidence="4">The sequence shown here is derived from an EMBL/GenBank/DDBJ whole genome shotgun (WGS) entry which is preliminary data.</text>
</comment>
<dbReference type="SUPFAM" id="SSF54928">
    <property type="entry name" value="RNA-binding domain, RBD"/>
    <property type="match status" value="1"/>
</dbReference>
<evidence type="ECO:0000313" key="5">
    <source>
        <dbReference type="Proteomes" id="UP000237271"/>
    </source>
</evidence>
<dbReference type="PANTHER" id="PTHR16105">
    <property type="entry name" value="RNA-BINDING REGION-CONTAINING PROTEIN 3"/>
    <property type="match status" value="1"/>
</dbReference>
<organism evidence="4 5">
    <name type="scientific">Phytophthora palmivora</name>
    <dbReference type="NCBI Taxonomy" id="4796"/>
    <lineage>
        <taxon>Eukaryota</taxon>
        <taxon>Sar</taxon>
        <taxon>Stramenopiles</taxon>
        <taxon>Oomycota</taxon>
        <taxon>Peronosporomycetes</taxon>
        <taxon>Peronosporales</taxon>
        <taxon>Peronosporaceae</taxon>
        <taxon>Phytophthora</taxon>
    </lineage>
</organism>